<organism evidence="2 3">
    <name type="scientific">Roseobacter fucihabitans</name>
    <dbReference type="NCBI Taxonomy" id="1537242"/>
    <lineage>
        <taxon>Bacteria</taxon>
        <taxon>Pseudomonadati</taxon>
        <taxon>Pseudomonadota</taxon>
        <taxon>Alphaproteobacteria</taxon>
        <taxon>Rhodobacterales</taxon>
        <taxon>Roseobacteraceae</taxon>
        <taxon>Roseobacter</taxon>
    </lineage>
</organism>
<dbReference type="EMBL" id="CP143423">
    <property type="protein sequence ID" value="WVX50742.1"/>
    <property type="molecule type" value="Genomic_DNA"/>
</dbReference>
<dbReference type="Gene3D" id="3.30.2310.20">
    <property type="entry name" value="RelE-like"/>
    <property type="match status" value="1"/>
</dbReference>
<keyword evidence="3" id="KW-1185">Reference proteome</keyword>
<dbReference type="RefSeq" id="WP_187431475.1">
    <property type="nucleotide sequence ID" value="NZ_CP143423.1"/>
</dbReference>
<name>A0ABZ2C071_9RHOB</name>
<accession>A0ABZ2C071</accession>
<reference evidence="3" key="1">
    <citation type="submission" date="2024-01" db="EMBL/GenBank/DDBJ databases">
        <title>Roseobacter fucihabitans sp. nov., isolated from the brown alga Fucus spiralis.</title>
        <authorList>
            <person name="Hahnke S."/>
            <person name="Berger M."/>
            <person name="Schlingloff A."/>
            <person name="Athale I."/>
            <person name="Neumann-Schaal M."/>
            <person name="Adenaya A."/>
            <person name="Poehlein A."/>
            <person name="Daniel R."/>
            <person name="Pertersen J."/>
            <person name="Brinkhoff T."/>
        </authorList>
    </citation>
    <scope>NUCLEOTIDE SEQUENCE [LARGE SCALE GENOMIC DNA]</scope>
    <source>
        <strain evidence="3">B14</strain>
    </source>
</reference>
<evidence type="ECO:0000313" key="2">
    <source>
        <dbReference type="EMBL" id="WVX50742.1"/>
    </source>
</evidence>
<evidence type="ECO:0000313" key="3">
    <source>
        <dbReference type="Proteomes" id="UP001318682"/>
    </source>
</evidence>
<protein>
    <submittedName>
        <fullName evidence="2">Toxin ParE1</fullName>
    </submittedName>
</protein>
<proteinExistence type="predicted"/>
<gene>
    <name evidence="2" type="primary">parE1</name>
    <name evidence="2" type="ORF">ROLI_038420</name>
</gene>
<dbReference type="InterPro" id="IPR007712">
    <property type="entry name" value="RelE/ParE_toxin"/>
</dbReference>
<keyword evidence="1" id="KW-1277">Toxin-antitoxin system</keyword>
<sequence>MKKLTLRITNVADQDLDDLYTEGFTIWGEAQADRYYDGLLERFERICEYPKMYPAVDDIREGYRRSVYEKHAIYYVIEAEVVAIRAVVKYQDVGGRRT</sequence>
<evidence type="ECO:0000256" key="1">
    <source>
        <dbReference type="ARBA" id="ARBA00022649"/>
    </source>
</evidence>
<dbReference type="Pfam" id="PF05016">
    <property type="entry name" value="ParE_toxin"/>
    <property type="match status" value="1"/>
</dbReference>
<dbReference type="InterPro" id="IPR035093">
    <property type="entry name" value="RelE/ParE_toxin_dom_sf"/>
</dbReference>
<dbReference type="Proteomes" id="UP001318682">
    <property type="component" value="Chromosome"/>
</dbReference>